<name>A0ABP6ZHE4_9ACTN</name>
<protein>
    <recommendedName>
        <fullName evidence="2">DUF6571 domain-containing protein</fullName>
    </recommendedName>
</protein>
<organism evidence="3 4">
    <name type="scientific">Nonomuraea rosea</name>
    <dbReference type="NCBI Taxonomy" id="638574"/>
    <lineage>
        <taxon>Bacteria</taxon>
        <taxon>Bacillati</taxon>
        <taxon>Actinomycetota</taxon>
        <taxon>Actinomycetes</taxon>
        <taxon>Streptosporangiales</taxon>
        <taxon>Streptosporangiaceae</taxon>
        <taxon>Nonomuraea</taxon>
    </lineage>
</organism>
<evidence type="ECO:0000313" key="3">
    <source>
        <dbReference type="EMBL" id="GAA3609139.1"/>
    </source>
</evidence>
<accession>A0ABP6ZHE4</accession>
<keyword evidence="4" id="KW-1185">Reference proteome</keyword>
<sequence length="687" mass="75336">MSQSATEPSPTAQSSPERPAVDRPPARADTKPVSPSLTPPAVAQPPNWGYSGIDPKLTHDFERDLGQAETTLGRSEPHIRRTLQELDLDTSRLNAMRELGNWIGAKRPELRRRNETIQAVNGEWGPQGPGGMKPFDESLYSASSGDADVYAAALKLGELGQKGEVDEKTVAELEKRAGDEEFATKLMYALGTERFRHVMARLSHQKDARKQRLQAALGKALGAASSRLNASWRKELLSNLRIPVDQHALAELLPYGKFNRDFLVDVAKKLEALDRQTWGDRVAAGMPYDPMIGVMKALANHPKAAQDFFSGDPSLMKRYVTERPMYDDGAAFGEAVEAATMTYRDRDGTPQEPSPGFVSAGIASDFIRWEAQRILAGTEGPSFATTGSTARILAAYINDVDRVAMATSDDDSSVFEVLRTNMPKEDQPWNAQFKKEDLRKVMEDAFKHDPKALATVAAAQVAWSRRMLDHAAEQRAATKDGRLLIVNVGEAAAGFGLISDASGIARIRQGQELDEAQERNMKIFMATVNTALAIPQSAAGAITSTALGSWTGMIEDTAKTTMNEDKAVYDANTARQKSKSLLDQLTADAMLRHRLFGTADPPSPEHPWASLPDVGKGEDPRNSRFNFLKDDGYSLMTRKEMAPYAHGNHPRQQAYETWLNDFLAGEEWAKVSGQANTGFDAGKSAFR</sequence>
<gene>
    <name evidence="3" type="ORF">GCM10022419_112630</name>
</gene>
<feature type="compositionally biased region" description="Polar residues" evidence="1">
    <location>
        <begin position="1"/>
        <end position="16"/>
    </location>
</feature>
<comment type="caution">
    <text evidence="3">The sequence shown here is derived from an EMBL/GenBank/DDBJ whole genome shotgun (WGS) entry which is preliminary data.</text>
</comment>
<dbReference type="RefSeq" id="WP_345575372.1">
    <property type="nucleotide sequence ID" value="NZ_BAABDQ010000045.1"/>
</dbReference>
<proteinExistence type="predicted"/>
<evidence type="ECO:0000259" key="2">
    <source>
        <dbReference type="Pfam" id="PF20211"/>
    </source>
</evidence>
<evidence type="ECO:0000256" key="1">
    <source>
        <dbReference type="SAM" id="MobiDB-lite"/>
    </source>
</evidence>
<dbReference type="EMBL" id="BAABDQ010000045">
    <property type="protein sequence ID" value="GAA3609139.1"/>
    <property type="molecule type" value="Genomic_DNA"/>
</dbReference>
<dbReference type="Proteomes" id="UP001500630">
    <property type="component" value="Unassembled WGS sequence"/>
</dbReference>
<reference evidence="4" key="1">
    <citation type="journal article" date="2019" name="Int. J. Syst. Evol. Microbiol.">
        <title>The Global Catalogue of Microorganisms (GCM) 10K type strain sequencing project: providing services to taxonomists for standard genome sequencing and annotation.</title>
        <authorList>
            <consortium name="The Broad Institute Genomics Platform"/>
            <consortium name="The Broad Institute Genome Sequencing Center for Infectious Disease"/>
            <person name="Wu L."/>
            <person name="Ma J."/>
        </authorList>
    </citation>
    <scope>NUCLEOTIDE SEQUENCE [LARGE SCALE GENOMIC DNA]</scope>
    <source>
        <strain evidence="4">JCM 17326</strain>
    </source>
</reference>
<feature type="region of interest" description="Disordered" evidence="1">
    <location>
        <begin position="1"/>
        <end position="55"/>
    </location>
</feature>
<evidence type="ECO:0000313" key="4">
    <source>
        <dbReference type="Proteomes" id="UP001500630"/>
    </source>
</evidence>
<feature type="domain" description="DUF6571" evidence="2">
    <location>
        <begin position="389"/>
        <end position="585"/>
    </location>
</feature>
<feature type="compositionally biased region" description="Basic and acidic residues" evidence="1">
    <location>
        <begin position="19"/>
        <end position="30"/>
    </location>
</feature>
<dbReference type="Pfam" id="PF20211">
    <property type="entry name" value="DUF6571"/>
    <property type="match status" value="1"/>
</dbReference>
<dbReference type="InterPro" id="IPR046701">
    <property type="entry name" value="DUF6571"/>
</dbReference>